<keyword evidence="3 5" id="KW-0238">DNA-binding</keyword>
<dbReference type="PANTHER" id="PTHR30055:SF151">
    <property type="entry name" value="TRANSCRIPTIONAL REGULATORY PROTEIN"/>
    <property type="match status" value="1"/>
</dbReference>
<evidence type="ECO:0000256" key="4">
    <source>
        <dbReference type="ARBA" id="ARBA00023163"/>
    </source>
</evidence>
<keyword evidence="2" id="KW-0805">Transcription regulation</keyword>
<feature type="compositionally biased region" description="Pro residues" evidence="6">
    <location>
        <begin position="209"/>
        <end position="230"/>
    </location>
</feature>
<evidence type="ECO:0000256" key="5">
    <source>
        <dbReference type="PROSITE-ProRule" id="PRU00335"/>
    </source>
</evidence>
<dbReference type="PRINTS" id="PR00455">
    <property type="entry name" value="HTHTETR"/>
</dbReference>
<sequence length="240" mass="25977">MARPRTALISKRRALEVALEIIDKEGIEALSIRHLADRLKINGATLYHHFENKEEIIVGAARLALEAVRTPQSPDEPWRVWLMRNVRNLRQAFRDHPDLVPVMLGRQPLGIGAAQLDATVALLWAENVPVGAIAPMLEALELYAIGSALHEARRGMSTEVVDAAATPYLTDAAARSALTPDELFDLVCERIIDSVVLAAVERAGSTQAPPIPNPAPQPHVPPQVPAPAVVPPRDGTRASA</sequence>
<keyword evidence="1" id="KW-0678">Repressor</keyword>
<dbReference type="InterPro" id="IPR023772">
    <property type="entry name" value="DNA-bd_HTH_TetR-type_CS"/>
</dbReference>
<dbReference type="InterPro" id="IPR004111">
    <property type="entry name" value="Repressor_TetR_C"/>
</dbReference>
<protein>
    <recommendedName>
        <fullName evidence="7">HTH tetR-type domain-containing protein</fullName>
    </recommendedName>
</protein>
<organism evidence="8 9">
    <name type="scientific">Pseudonocardia eucalypti</name>
    <dbReference type="NCBI Taxonomy" id="648755"/>
    <lineage>
        <taxon>Bacteria</taxon>
        <taxon>Bacillati</taxon>
        <taxon>Actinomycetota</taxon>
        <taxon>Actinomycetes</taxon>
        <taxon>Pseudonocardiales</taxon>
        <taxon>Pseudonocardiaceae</taxon>
        <taxon>Pseudonocardia</taxon>
    </lineage>
</organism>
<dbReference type="PROSITE" id="PS01081">
    <property type="entry name" value="HTH_TETR_1"/>
    <property type="match status" value="1"/>
</dbReference>
<dbReference type="Pfam" id="PF00440">
    <property type="entry name" value="TetR_N"/>
    <property type="match status" value="1"/>
</dbReference>
<accession>A0ABP9QUQ1</accession>
<keyword evidence="4" id="KW-0804">Transcription</keyword>
<keyword evidence="9" id="KW-1185">Reference proteome</keyword>
<dbReference type="PROSITE" id="PS50977">
    <property type="entry name" value="HTH_TETR_2"/>
    <property type="match status" value="1"/>
</dbReference>
<dbReference type="SUPFAM" id="SSF48498">
    <property type="entry name" value="Tetracyclin repressor-like, C-terminal domain"/>
    <property type="match status" value="1"/>
</dbReference>
<dbReference type="InterPro" id="IPR009057">
    <property type="entry name" value="Homeodomain-like_sf"/>
</dbReference>
<evidence type="ECO:0000256" key="1">
    <source>
        <dbReference type="ARBA" id="ARBA00022491"/>
    </source>
</evidence>
<dbReference type="Proteomes" id="UP001428817">
    <property type="component" value="Unassembled WGS sequence"/>
</dbReference>
<dbReference type="InterPro" id="IPR036271">
    <property type="entry name" value="Tet_transcr_reg_TetR-rel_C_sf"/>
</dbReference>
<dbReference type="PRINTS" id="PR00400">
    <property type="entry name" value="TETREPRESSOR"/>
</dbReference>
<evidence type="ECO:0000256" key="6">
    <source>
        <dbReference type="SAM" id="MobiDB-lite"/>
    </source>
</evidence>
<feature type="region of interest" description="Disordered" evidence="6">
    <location>
        <begin position="205"/>
        <end position="240"/>
    </location>
</feature>
<gene>
    <name evidence="8" type="ORF">GCM10023321_60330</name>
</gene>
<reference evidence="9" key="1">
    <citation type="journal article" date="2019" name="Int. J. Syst. Evol. Microbiol.">
        <title>The Global Catalogue of Microorganisms (GCM) 10K type strain sequencing project: providing services to taxonomists for standard genome sequencing and annotation.</title>
        <authorList>
            <consortium name="The Broad Institute Genomics Platform"/>
            <consortium name="The Broad Institute Genome Sequencing Center for Infectious Disease"/>
            <person name="Wu L."/>
            <person name="Ma J."/>
        </authorList>
    </citation>
    <scope>NUCLEOTIDE SEQUENCE [LARGE SCALE GENOMIC DNA]</scope>
    <source>
        <strain evidence="9">JCM 18303</strain>
    </source>
</reference>
<dbReference type="RefSeq" id="WP_185059883.1">
    <property type="nucleotide sequence ID" value="NZ_BAABJP010000037.1"/>
</dbReference>
<comment type="caution">
    <text evidence="8">The sequence shown here is derived from an EMBL/GenBank/DDBJ whole genome shotgun (WGS) entry which is preliminary data.</text>
</comment>
<evidence type="ECO:0000256" key="3">
    <source>
        <dbReference type="ARBA" id="ARBA00023125"/>
    </source>
</evidence>
<feature type="domain" description="HTH tetR-type" evidence="7">
    <location>
        <begin position="8"/>
        <end position="68"/>
    </location>
</feature>
<dbReference type="Pfam" id="PF02909">
    <property type="entry name" value="TetR_C_1"/>
    <property type="match status" value="1"/>
</dbReference>
<dbReference type="InterPro" id="IPR050109">
    <property type="entry name" value="HTH-type_TetR-like_transc_reg"/>
</dbReference>
<evidence type="ECO:0000256" key="2">
    <source>
        <dbReference type="ARBA" id="ARBA00023015"/>
    </source>
</evidence>
<evidence type="ECO:0000313" key="8">
    <source>
        <dbReference type="EMBL" id="GAA5167497.1"/>
    </source>
</evidence>
<feature type="DNA-binding region" description="H-T-H motif" evidence="5">
    <location>
        <begin position="31"/>
        <end position="50"/>
    </location>
</feature>
<proteinExistence type="predicted"/>
<dbReference type="InterPro" id="IPR001647">
    <property type="entry name" value="HTH_TetR"/>
</dbReference>
<evidence type="ECO:0000313" key="9">
    <source>
        <dbReference type="Proteomes" id="UP001428817"/>
    </source>
</evidence>
<dbReference type="PANTHER" id="PTHR30055">
    <property type="entry name" value="HTH-TYPE TRANSCRIPTIONAL REGULATOR RUTR"/>
    <property type="match status" value="1"/>
</dbReference>
<dbReference type="SUPFAM" id="SSF46689">
    <property type="entry name" value="Homeodomain-like"/>
    <property type="match status" value="1"/>
</dbReference>
<dbReference type="InterPro" id="IPR003012">
    <property type="entry name" value="Tet_transcr_reg_TetR"/>
</dbReference>
<evidence type="ECO:0000259" key="7">
    <source>
        <dbReference type="PROSITE" id="PS50977"/>
    </source>
</evidence>
<name>A0ABP9QUQ1_9PSEU</name>
<dbReference type="Gene3D" id="1.10.357.10">
    <property type="entry name" value="Tetracycline Repressor, domain 2"/>
    <property type="match status" value="1"/>
</dbReference>
<dbReference type="EMBL" id="BAABJP010000037">
    <property type="protein sequence ID" value="GAA5167497.1"/>
    <property type="molecule type" value="Genomic_DNA"/>
</dbReference>